<dbReference type="AlphaFoldDB" id="A0A9D4IXI1"/>
<keyword evidence="2" id="KW-1185">Reference proteome</keyword>
<protein>
    <submittedName>
        <fullName evidence="1">Uncharacterized protein</fullName>
    </submittedName>
</protein>
<comment type="caution">
    <text evidence="1">The sequence shown here is derived from an EMBL/GenBank/DDBJ whole genome shotgun (WGS) entry which is preliminary data.</text>
</comment>
<name>A0A9D4IXI1_DREPO</name>
<accession>A0A9D4IXI1</accession>
<reference evidence="1" key="2">
    <citation type="submission" date="2020-11" db="EMBL/GenBank/DDBJ databases">
        <authorList>
            <person name="McCartney M.A."/>
            <person name="Auch B."/>
            <person name="Kono T."/>
            <person name="Mallez S."/>
            <person name="Becker A."/>
            <person name="Gohl D.M."/>
            <person name="Silverstein K.A.T."/>
            <person name="Koren S."/>
            <person name="Bechman K.B."/>
            <person name="Herman A."/>
            <person name="Abrahante J.E."/>
            <person name="Garbe J."/>
        </authorList>
    </citation>
    <scope>NUCLEOTIDE SEQUENCE</scope>
    <source>
        <strain evidence="1">Duluth1</strain>
        <tissue evidence="1">Whole animal</tissue>
    </source>
</reference>
<reference evidence="1" key="1">
    <citation type="journal article" date="2019" name="bioRxiv">
        <title>The Genome of the Zebra Mussel, Dreissena polymorpha: A Resource for Invasive Species Research.</title>
        <authorList>
            <person name="McCartney M.A."/>
            <person name="Auch B."/>
            <person name="Kono T."/>
            <person name="Mallez S."/>
            <person name="Zhang Y."/>
            <person name="Obille A."/>
            <person name="Becker A."/>
            <person name="Abrahante J.E."/>
            <person name="Garbe J."/>
            <person name="Badalamenti J.P."/>
            <person name="Herman A."/>
            <person name="Mangelson H."/>
            <person name="Liachko I."/>
            <person name="Sullivan S."/>
            <person name="Sone E.D."/>
            <person name="Koren S."/>
            <person name="Silverstein K.A.T."/>
            <person name="Beckman K.B."/>
            <person name="Gohl D.M."/>
        </authorList>
    </citation>
    <scope>NUCLEOTIDE SEQUENCE</scope>
    <source>
        <strain evidence="1">Duluth1</strain>
        <tissue evidence="1">Whole animal</tissue>
    </source>
</reference>
<sequence>MSITRQLLWAARVGKSVKALPSLASLPPTTEEFYEYVKRAHIQACIRRHALDACPPDLDPCGWRKDEASNTLLPITIASNVALAPLNDKMWVYKR</sequence>
<evidence type="ECO:0000313" key="1">
    <source>
        <dbReference type="EMBL" id="KAH3788212.1"/>
    </source>
</evidence>
<evidence type="ECO:0000313" key="2">
    <source>
        <dbReference type="Proteomes" id="UP000828390"/>
    </source>
</evidence>
<dbReference type="EMBL" id="JAIWYP010000008">
    <property type="protein sequence ID" value="KAH3788212.1"/>
    <property type="molecule type" value="Genomic_DNA"/>
</dbReference>
<organism evidence="1 2">
    <name type="scientific">Dreissena polymorpha</name>
    <name type="common">Zebra mussel</name>
    <name type="synonym">Mytilus polymorpha</name>
    <dbReference type="NCBI Taxonomy" id="45954"/>
    <lineage>
        <taxon>Eukaryota</taxon>
        <taxon>Metazoa</taxon>
        <taxon>Spiralia</taxon>
        <taxon>Lophotrochozoa</taxon>
        <taxon>Mollusca</taxon>
        <taxon>Bivalvia</taxon>
        <taxon>Autobranchia</taxon>
        <taxon>Heteroconchia</taxon>
        <taxon>Euheterodonta</taxon>
        <taxon>Imparidentia</taxon>
        <taxon>Neoheterodontei</taxon>
        <taxon>Myida</taxon>
        <taxon>Dreissenoidea</taxon>
        <taxon>Dreissenidae</taxon>
        <taxon>Dreissena</taxon>
    </lineage>
</organism>
<dbReference type="Proteomes" id="UP000828390">
    <property type="component" value="Unassembled WGS sequence"/>
</dbReference>
<proteinExistence type="predicted"/>
<gene>
    <name evidence="1" type="ORF">DPMN_166346</name>
</gene>